<name>A0A1M4SNM0_9BACL</name>
<sequence>MKIVRGEWNLSQPSNGRVFLAWAKICAEKELTGDDLQAIRSNEDFFTGDRREVAEKLEVLDQILRRNEFEQIVPDWQDERSDPMIYEDMYVEIAKILSKQPTIKYPDSSSLQRWSTPEQMMRAAMSHLTQKARKVHPKQSEQTYMPNAVKNWHAYCWQSSIDENQLSEVDQYLRSIFELTEEIKNDSQKEPKPEQWARLTYRLQSLTMSSQRINYSHENNQFDDTILAQTRQWLERTEEAFLGDRFIGNMPNDSQNITTNLISTLREMESIYRGHRVARISDNILDGSVGQASNDHVTCLSWALMLRGKRLTKDEAKSILDRPDFFQTGSRVETIEKLQIIDRLKRDLSFFPASNQPLDVKLYEDLYQHLFLMRDGLKESINDWYHNPTYESLPWSDPSKLCGEAMYHIIQHVDRSLMQDQTFPTQLSHLQAWNLIRNGKEVSIEEIEKLDQFFTELQTNHTRAEENNDIKLKGLVKFHAAYLHEPKDPQLGSEDHLSPKEMLNYLRKWEDMSLPPRIIEAIGRYASIYRGQSSKETAQSILETALGSKPVLESPIQTNNFDRAL</sequence>
<gene>
    <name evidence="1" type="ORF">SAMN05444392_10166</name>
</gene>
<dbReference type="AlphaFoldDB" id="A0A1M4SNM0"/>
<protein>
    <submittedName>
        <fullName evidence="1">Uncharacterized protein</fullName>
    </submittedName>
</protein>
<dbReference type="STRING" id="112248.SAMN05444392_10166"/>
<evidence type="ECO:0000313" key="2">
    <source>
        <dbReference type="Proteomes" id="UP000184476"/>
    </source>
</evidence>
<evidence type="ECO:0000313" key="1">
    <source>
        <dbReference type="EMBL" id="SHE33874.1"/>
    </source>
</evidence>
<accession>A0A1M4SNM0</accession>
<reference evidence="1 2" key="1">
    <citation type="submission" date="2016-11" db="EMBL/GenBank/DDBJ databases">
        <authorList>
            <person name="Jaros S."/>
            <person name="Januszkiewicz K."/>
            <person name="Wedrychowicz H."/>
        </authorList>
    </citation>
    <scope>NUCLEOTIDE SEQUENCE [LARGE SCALE GENOMIC DNA]</scope>
    <source>
        <strain evidence="1 2">DSM 44666</strain>
    </source>
</reference>
<proteinExistence type="predicted"/>
<organism evidence="1 2">
    <name type="scientific">Seinonella peptonophila</name>
    <dbReference type="NCBI Taxonomy" id="112248"/>
    <lineage>
        <taxon>Bacteria</taxon>
        <taxon>Bacillati</taxon>
        <taxon>Bacillota</taxon>
        <taxon>Bacilli</taxon>
        <taxon>Bacillales</taxon>
        <taxon>Thermoactinomycetaceae</taxon>
        <taxon>Seinonella</taxon>
    </lineage>
</organism>
<dbReference type="Proteomes" id="UP000184476">
    <property type="component" value="Unassembled WGS sequence"/>
</dbReference>
<keyword evidence="2" id="KW-1185">Reference proteome</keyword>
<dbReference type="EMBL" id="FQVL01000001">
    <property type="protein sequence ID" value="SHE33874.1"/>
    <property type="molecule type" value="Genomic_DNA"/>
</dbReference>